<keyword evidence="4 13" id="KW-0812">Transmembrane</keyword>
<keyword evidence="8 13" id="KW-0472">Membrane</keyword>
<feature type="transmembrane region" description="Helical" evidence="13">
    <location>
        <begin position="190"/>
        <end position="208"/>
    </location>
</feature>
<protein>
    <recommendedName>
        <fullName evidence="12">CAAX prenyl protease 2</fullName>
        <ecNumber evidence="11">3.4.26.1</ecNumber>
    </recommendedName>
    <alternativeName>
        <fullName evidence="9">Farnesylated proteins-converting enzyme 2</fullName>
    </alternativeName>
</protein>
<dbReference type="InterPro" id="IPR039731">
    <property type="entry name" value="Rce1"/>
</dbReference>
<dbReference type="EMBL" id="CANHGI010000005">
    <property type="protein sequence ID" value="CAI5453234.1"/>
    <property type="molecule type" value="Genomic_DNA"/>
</dbReference>
<feature type="transmembrane region" description="Helical" evidence="13">
    <location>
        <begin position="244"/>
        <end position="262"/>
    </location>
</feature>
<evidence type="ECO:0000256" key="5">
    <source>
        <dbReference type="ARBA" id="ARBA00022801"/>
    </source>
</evidence>
<comment type="similarity">
    <text evidence="2">Belongs to the peptidase U48 family.</text>
</comment>
<accession>A0A9P1N830</accession>
<proteinExistence type="inferred from homology"/>
<dbReference type="PANTHER" id="PTHR13046:SF0">
    <property type="entry name" value="CAAX PRENYL PROTEASE 2"/>
    <property type="match status" value="1"/>
</dbReference>
<evidence type="ECO:0000256" key="11">
    <source>
        <dbReference type="ARBA" id="ARBA00049729"/>
    </source>
</evidence>
<dbReference type="GO" id="GO:0005789">
    <property type="term" value="C:endoplasmic reticulum membrane"/>
    <property type="evidence" value="ECO:0007669"/>
    <property type="project" value="UniProtKB-SubCell"/>
</dbReference>
<evidence type="ECO:0000256" key="9">
    <source>
        <dbReference type="ARBA" id="ARBA00032607"/>
    </source>
</evidence>
<evidence type="ECO:0000256" key="8">
    <source>
        <dbReference type="ARBA" id="ARBA00023136"/>
    </source>
</evidence>
<feature type="domain" description="CAAX prenyl protease 2/Lysostaphin resistance protein A-like" evidence="14">
    <location>
        <begin position="122"/>
        <end position="225"/>
    </location>
</feature>
<comment type="subcellular location">
    <subcellularLocation>
        <location evidence="1">Endoplasmic reticulum membrane</location>
        <topology evidence="1">Multi-pass membrane protein</topology>
    </subcellularLocation>
</comment>
<evidence type="ECO:0000256" key="10">
    <source>
        <dbReference type="ARBA" id="ARBA00047280"/>
    </source>
</evidence>
<evidence type="ECO:0000256" key="6">
    <source>
        <dbReference type="ARBA" id="ARBA00022824"/>
    </source>
</evidence>
<dbReference type="InterPro" id="IPR003675">
    <property type="entry name" value="Rce1/LyrA-like_dom"/>
</dbReference>
<sequence>MGSTTSTLLISILLPFSYVALVNLFDFDGTNREDRKSIKRRISGAILTNILTVGLTYFFLADFTTEPWKDMGFRCDQLYEAVKFPILLMFSLYFGQFVMMHIDRTLWHYVDYHEWRSCLTNLSWFRDVIIGPITEEIVFRSCSSALMFYCLGFKWTCLMAPLPFAASHLHHIFDDQRRGHSLAHSIMRRFFQFGYTYIFGAFATYLHLSTRNILVPIIAHSICNSQGLPLIHEISNYPKYFDRLKLWISYLSGATMFGYLLYTKTGMPRP</sequence>
<comment type="catalytic activity">
    <reaction evidence="10">
        <text>Hydrolyzes the peptide bond -P2-(S-farnesyl or geranylgeranyl)C-P1'-P2'-P3'-COOH where P1' and P2' are amino acids with aliphatic sidechains and P3' is any C-terminal residue.</text>
        <dbReference type="EC" id="3.4.26.1"/>
    </reaction>
</comment>
<dbReference type="EC" id="3.4.26.1" evidence="11"/>
<dbReference type="GO" id="GO:0071586">
    <property type="term" value="P:CAAX-box protein processing"/>
    <property type="evidence" value="ECO:0007669"/>
    <property type="project" value="InterPro"/>
</dbReference>
<keyword evidence="16" id="KW-1185">Reference proteome</keyword>
<feature type="transmembrane region" description="Helical" evidence="13">
    <location>
        <begin position="84"/>
        <end position="102"/>
    </location>
</feature>
<name>A0A9P1N830_9PELO</name>
<dbReference type="OrthoDB" id="271604at2759"/>
<keyword evidence="3" id="KW-0645">Protease</keyword>
<comment type="caution">
    <text evidence="15">The sequence shown here is derived from an EMBL/GenBank/DDBJ whole genome shotgun (WGS) entry which is preliminary data.</text>
</comment>
<gene>
    <name evidence="15" type="ORF">CAMP_LOCUS15871</name>
</gene>
<feature type="transmembrane region" description="Helical" evidence="13">
    <location>
        <begin position="6"/>
        <end position="25"/>
    </location>
</feature>
<feature type="transmembrane region" description="Helical" evidence="13">
    <location>
        <begin position="46"/>
        <end position="64"/>
    </location>
</feature>
<evidence type="ECO:0000313" key="16">
    <source>
        <dbReference type="Proteomes" id="UP001152747"/>
    </source>
</evidence>
<evidence type="ECO:0000259" key="14">
    <source>
        <dbReference type="Pfam" id="PF02517"/>
    </source>
</evidence>
<keyword evidence="6" id="KW-0256">Endoplasmic reticulum</keyword>
<evidence type="ECO:0000256" key="1">
    <source>
        <dbReference type="ARBA" id="ARBA00004477"/>
    </source>
</evidence>
<dbReference type="PANTHER" id="PTHR13046">
    <property type="entry name" value="PROTEASE U48 CAAX PRENYL PROTEASE RCE1"/>
    <property type="match status" value="1"/>
</dbReference>
<evidence type="ECO:0000256" key="13">
    <source>
        <dbReference type="SAM" id="Phobius"/>
    </source>
</evidence>
<keyword evidence="5" id="KW-0378">Hydrolase</keyword>
<dbReference type="AlphaFoldDB" id="A0A9P1N830"/>
<dbReference type="Proteomes" id="UP001152747">
    <property type="component" value="Unassembled WGS sequence"/>
</dbReference>
<keyword evidence="7 13" id="KW-1133">Transmembrane helix</keyword>
<evidence type="ECO:0000256" key="3">
    <source>
        <dbReference type="ARBA" id="ARBA00022670"/>
    </source>
</evidence>
<dbReference type="GO" id="GO:0004222">
    <property type="term" value="F:metalloendopeptidase activity"/>
    <property type="evidence" value="ECO:0007669"/>
    <property type="project" value="InterPro"/>
</dbReference>
<reference evidence="15" key="1">
    <citation type="submission" date="2022-11" db="EMBL/GenBank/DDBJ databases">
        <authorList>
            <person name="Kikuchi T."/>
        </authorList>
    </citation>
    <scope>NUCLEOTIDE SEQUENCE</scope>
    <source>
        <strain evidence="15">PS1010</strain>
    </source>
</reference>
<evidence type="ECO:0000313" key="15">
    <source>
        <dbReference type="EMBL" id="CAI5453234.1"/>
    </source>
</evidence>
<dbReference type="Pfam" id="PF02517">
    <property type="entry name" value="Rce1-like"/>
    <property type="match status" value="1"/>
</dbReference>
<evidence type="ECO:0000256" key="2">
    <source>
        <dbReference type="ARBA" id="ARBA00006897"/>
    </source>
</evidence>
<evidence type="ECO:0000256" key="4">
    <source>
        <dbReference type="ARBA" id="ARBA00022692"/>
    </source>
</evidence>
<evidence type="ECO:0000256" key="7">
    <source>
        <dbReference type="ARBA" id="ARBA00022989"/>
    </source>
</evidence>
<organism evidence="15 16">
    <name type="scientific">Caenorhabditis angaria</name>
    <dbReference type="NCBI Taxonomy" id="860376"/>
    <lineage>
        <taxon>Eukaryota</taxon>
        <taxon>Metazoa</taxon>
        <taxon>Ecdysozoa</taxon>
        <taxon>Nematoda</taxon>
        <taxon>Chromadorea</taxon>
        <taxon>Rhabditida</taxon>
        <taxon>Rhabditina</taxon>
        <taxon>Rhabditomorpha</taxon>
        <taxon>Rhabditoidea</taxon>
        <taxon>Rhabditidae</taxon>
        <taxon>Peloderinae</taxon>
        <taxon>Caenorhabditis</taxon>
    </lineage>
</organism>
<evidence type="ECO:0000256" key="12">
    <source>
        <dbReference type="ARBA" id="ARBA00049763"/>
    </source>
</evidence>